<sequence>MSVEQIRMRMAKLSAAGTASSAGRGQMSGVSSPQSTAGGSTKEVDKPMRRQSSSAAVAPAGAAKQASGELAGLTDEILVFCHLLDSSRRRALDDCVNLRQTIRELEKLLESSRQREVSHLSYVEQQREAIGMFEKRYYSLKSRARGLMKEAQETQEKLKVELDDLRAKYKNAETSLYSTQTLLDDQARELEQLRAQTKNSLSEKEIQNMRLKLLKLEDENGRLATERQALVAQLEGKGSVQPKSKKDEDMTEKLRQENESLRERLEEVTRQKDEFQD</sequence>
<comment type="caution">
    <text evidence="3">The sequence shown here is derived from an EMBL/GenBank/DDBJ whole genome shotgun (WGS) entry which is preliminary data.</text>
</comment>
<gene>
    <name evidence="3" type="ORF">GNI_028200</name>
</gene>
<dbReference type="Proteomes" id="UP000019763">
    <property type="component" value="Unassembled WGS sequence"/>
</dbReference>
<proteinExistence type="predicted"/>
<dbReference type="GeneID" id="22911227"/>
<feature type="coiled-coil region" evidence="1">
    <location>
        <begin position="88"/>
        <end position="115"/>
    </location>
</feature>
<protein>
    <submittedName>
        <fullName evidence="3">Uncharacterized protein</fullName>
    </submittedName>
</protein>
<dbReference type="VEuPathDB" id="CryptoDB:GNI_028200"/>
<dbReference type="OrthoDB" id="10309034at2759"/>
<evidence type="ECO:0000313" key="3">
    <source>
        <dbReference type="EMBL" id="EZG79227.1"/>
    </source>
</evidence>
<evidence type="ECO:0000256" key="1">
    <source>
        <dbReference type="SAM" id="Coils"/>
    </source>
</evidence>
<accession>A0A023BBC7</accession>
<feature type="compositionally biased region" description="Basic and acidic residues" evidence="2">
    <location>
        <begin position="244"/>
        <end position="277"/>
    </location>
</feature>
<reference evidence="3" key="1">
    <citation type="submission" date="2013-12" db="EMBL/GenBank/DDBJ databases">
        <authorList>
            <person name="Omoto C.K."/>
            <person name="Sibley D."/>
            <person name="Venepally P."/>
            <person name="Hadjithomas M."/>
            <person name="Karamycheva S."/>
            <person name="Brunk B."/>
            <person name="Roos D."/>
            <person name="Caler E."/>
            <person name="Lorenzi H."/>
        </authorList>
    </citation>
    <scope>NUCLEOTIDE SEQUENCE</scope>
</reference>
<keyword evidence="4" id="KW-1185">Reference proteome</keyword>
<feature type="compositionally biased region" description="Low complexity" evidence="2">
    <location>
        <begin position="14"/>
        <end position="25"/>
    </location>
</feature>
<dbReference type="RefSeq" id="XP_011129107.1">
    <property type="nucleotide sequence ID" value="XM_011130805.1"/>
</dbReference>
<feature type="compositionally biased region" description="Polar residues" evidence="2">
    <location>
        <begin position="28"/>
        <end position="39"/>
    </location>
</feature>
<name>A0A023BBC7_GRENI</name>
<organism evidence="3 4">
    <name type="scientific">Gregarina niphandrodes</name>
    <name type="common">Septate eugregarine</name>
    <dbReference type="NCBI Taxonomy" id="110365"/>
    <lineage>
        <taxon>Eukaryota</taxon>
        <taxon>Sar</taxon>
        <taxon>Alveolata</taxon>
        <taxon>Apicomplexa</taxon>
        <taxon>Conoidasida</taxon>
        <taxon>Gregarinasina</taxon>
        <taxon>Eugregarinorida</taxon>
        <taxon>Gregarinidae</taxon>
        <taxon>Gregarina</taxon>
    </lineage>
</organism>
<dbReference type="AlphaFoldDB" id="A0A023BBC7"/>
<feature type="region of interest" description="Disordered" evidence="2">
    <location>
        <begin position="1"/>
        <end position="60"/>
    </location>
</feature>
<feature type="region of interest" description="Disordered" evidence="2">
    <location>
        <begin position="234"/>
        <end position="277"/>
    </location>
</feature>
<dbReference type="EMBL" id="AFNH02000210">
    <property type="protein sequence ID" value="EZG79227.1"/>
    <property type="molecule type" value="Genomic_DNA"/>
</dbReference>
<keyword evidence="1" id="KW-0175">Coiled coil</keyword>
<evidence type="ECO:0000313" key="4">
    <source>
        <dbReference type="Proteomes" id="UP000019763"/>
    </source>
</evidence>
<feature type="non-terminal residue" evidence="3">
    <location>
        <position position="277"/>
    </location>
</feature>
<evidence type="ECO:0000256" key="2">
    <source>
        <dbReference type="SAM" id="MobiDB-lite"/>
    </source>
</evidence>